<evidence type="ECO:0000313" key="3">
    <source>
        <dbReference type="WBParaSite" id="ALUE_0001772901-mRNA-1"/>
    </source>
</evidence>
<dbReference type="Proteomes" id="UP000036681">
    <property type="component" value="Unplaced"/>
</dbReference>
<organism evidence="2 3">
    <name type="scientific">Ascaris lumbricoides</name>
    <name type="common">Giant roundworm</name>
    <dbReference type="NCBI Taxonomy" id="6252"/>
    <lineage>
        <taxon>Eukaryota</taxon>
        <taxon>Metazoa</taxon>
        <taxon>Ecdysozoa</taxon>
        <taxon>Nematoda</taxon>
        <taxon>Chromadorea</taxon>
        <taxon>Rhabditida</taxon>
        <taxon>Spirurina</taxon>
        <taxon>Ascaridomorpha</taxon>
        <taxon>Ascaridoidea</taxon>
        <taxon>Ascarididae</taxon>
        <taxon>Ascaris</taxon>
    </lineage>
</organism>
<dbReference type="AlphaFoldDB" id="A0A9J2Q863"/>
<protein>
    <submittedName>
        <fullName evidence="3">Uncharacterized protein</fullName>
    </submittedName>
</protein>
<accession>A0A9J2Q863</accession>
<proteinExistence type="predicted"/>
<evidence type="ECO:0000256" key="1">
    <source>
        <dbReference type="SAM" id="MobiDB-lite"/>
    </source>
</evidence>
<feature type="region of interest" description="Disordered" evidence="1">
    <location>
        <begin position="1"/>
        <end position="42"/>
    </location>
</feature>
<name>A0A9J2Q863_ASCLU</name>
<dbReference type="WBParaSite" id="ALUE_0001772901-mRNA-1">
    <property type="protein sequence ID" value="ALUE_0001772901-mRNA-1"/>
    <property type="gene ID" value="ALUE_0001772901"/>
</dbReference>
<evidence type="ECO:0000313" key="2">
    <source>
        <dbReference type="Proteomes" id="UP000036681"/>
    </source>
</evidence>
<sequence>MSYRDVAARSMCRTEVQSSDPVLHGDTGQQGEKENEALPRGSRLPQNMITCVSSKVKELTSDLHFLVQEPLLAIRLPVMHTVIVMKNSVRFEFDHVLEMTATQAIVMYAGSTNSATVSGHMFVTREEEDEWEPQRRNMKDVGNGAIVFADTTNHSNTENGGERLRLKLVSADETAVKGLDYSAGQLVEEENDLLYSMRPEAAHGRFFFRSGDSRIGVMDRQLTYVMQKDPRLPNASKSRPDNFWGLVCPWISDSRESAETTNLPHSSCDASADVISATISSRITWTVSDGNEKDSKKLAEEEVECRECDYPSANSGNNDEVKRYTAAGTLAAPPVCQITSMSADEGLNWKSANSKGNRDVLCRISEATQKERDVRNCIPIDENTCCLLFSYNALSFSVCSHLSAEVCIMAYCLTGPWAPTSTIVRLSSKWRRTEVLEWLTN</sequence>
<keyword evidence="2" id="KW-1185">Reference proteome</keyword>
<reference evidence="3" key="1">
    <citation type="submission" date="2023-03" db="UniProtKB">
        <authorList>
            <consortium name="WormBaseParasite"/>
        </authorList>
    </citation>
    <scope>IDENTIFICATION</scope>
</reference>